<dbReference type="Gene3D" id="3.40.50.720">
    <property type="entry name" value="NAD(P)-binding Rossmann-like Domain"/>
    <property type="match status" value="1"/>
</dbReference>
<evidence type="ECO:0000313" key="1">
    <source>
        <dbReference type="EMBL" id="VTP04082.1"/>
    </source>
</evidence>
<protein>
    <submittedName>
        <fullName evidence="1">(-)-trans-carveol dehydrogenase</fullName>
    </submittedName>
</protein>
<sequence length="157" mass="17027">MGPIPIPDAAHSCERLCPPGWLVGVDTGGAGYAFAKTAAAHYINDFARALAPFSIRMDAVHPTNANTDMLHSAPMYRAFRPDLANPTREDAEPVFPLVQARIRGADPLCRTRGHQRGGAVSHLRRGALHHRPAAAGGWGRLPQSEAMLRHVSDWHTT</sequence>
<gene>
    <name evidence="1" type="primary">limC_2</name>
    <name evidence="1" type="ORF">BIN_B_05390</name>
</gene>
<accession>A0A653F523</accession>
<organism evidence="1">
    <name type="scientific">Mycobacterium riyadhense</name>
    <dbReference type="NCBI Taxonomy" id="486698"/>
    <lineage>
        <taxon>Bacteria</taxon>
        <taxon>Bacillati</taxon>
        <taxon>Actinomycetota</taxon>
        <taxon>Actinomycetes</taxon>
        <taxon>Mycobacteriales</taxon>
        <taxon>Mycobacteriaceae</taxon>
        <taxon>Mycobacterium</taxon>
    </lineage>
</organism>
<dbReference type="SUPFAM" id="SSF51735">
    <property type="entry name" value="NAD(P)-binding Rossmann-fold domains"/>
    <property type="match status" value="1"/>
</dbReference>
<reference evidence="1" key="1">
    <citation type="submission" date="2019-05" db="EMBL/GenBank/DDBJ databases">
        <authorList>
            <person name="Naeem R."/>
            <person name="Antony C."/>
            <person name="Guan Q."/>
        </authorList>
    </citation>
    <scope>NUCLEOTIDE SEQUENCE</scope>
    <source>
        <strain evidence="1">2</strain>
    </source>
</reference>
<name>A0A653F523_9MYCO</name>
<dbReference type="AlphaFoldDB" id="A0A653F523"/>
<proteinExistence type="predicted"/>
<dbReference type="InterPro" id="IPR036291">
    <property type="entry name" value="NAD(P)-bd_dom_sf"/>
</dbReference>
<dbReference type="EMBL" id="LR589184">
    <property type="protein sequence ID" value="VTP04082.1"/>
    <property type="molecule type" value="Genomic_DNA"/>
</dbReference>